<proteinExistence type="predicted"/>
<organism evidence="2 3">
    <name type="scientific">Dactylosporangium vinaceum</name>
    <dbReference type="NCBI Taxonomy" id="53362"/>
    <lineage>
        <taxon>Bacteria</taxon>
        <taxon>Bacillati</taxon>
        <taxon>Actinomycetota</taxon>
        <taxon>Actinomycetes</taxon>
        <taxon>Micromonosporales</taxon>
        <taxon>Micromonosporaceae</taxon>
        <taxon>Dactylosporangium</taxon>
    </lineage>
</organism>
<comment type="caution">
    <text evidence="2">The sequence shown here is derived from an EMBL/GenBank/DDBJ whole genome shotgun (WGS) entry which is preliminary data.</text>
</comment>
<feature type="chain" id="PRO_5045061132" description="DUF3558 domain-containing protein" evidence="1">
    <location>
        <begin position="20"/>
        <end position="196"/>
    </location>
</feature>
<feature type="signal peptide" evidence="1">
    <location>
        <begin position="1"/>
        <end position="19"/>
    </location>
</feature>
<evidence type="ECO:0008006" key="4">
    <source>
        <dbReference type="Google" id="ProtNLM"/>
    </source>
</evidence>
<evidence type="ECO:0000256" key="1">
    <source>
        <dbReference type="SAM" id="SignalP"/>
    </source>
</evidence>
<accession>A0ABV5M1K4</accession>
<dbReference type="RefSeq" id="WP_223103061.1">
    <property type="nucleotide sequence ID" value="NZ_CP061913.1"/>
</dbReference>
<dbReference type="Proteomes" id="UP001589608">
    <property type="component" value="Unassembled WGS sequence"/>
</dbReference>
<evidence type="ECO:0000313" key="3">
    <source>
        <dbReference type="Proteomes" id="UP001589608"/>
    </source>
</evidence>
<dbReference type="EMBL" id="JBHMCA010000018">
    <property type="protein sequence ID" value="MFB9442749.1"/>
    <property type="molecule type" value="Genomic_DNA"/>
</dbReference>
<protein>
    <recommendedName>
        <fullName evidence="4">DUF3558 domain-containing protein</fullName>
    </recommendedName>
</protein>
<name>A0ABV5M1K4_9ACTN</name>
<keyword evidence="1" id="KW-0732">Signal</keyword>
<dbReference type="PROSITE" id="PS51257">
    <property type="entry name" value="PROKAR_LIPOPROTEIN"/>
    <property type="match status" value="1"/>
</dbReference>
<reference evidence="2 3" key="1">
    <citation type="submission" date="2024-09" db="EMBL/GenBank/DDBJ databases">
        <authorList>
            <person name="Sun Q."/>
            <person name="Mori K."/>
        </authorList>
    </citation>
    <scope>NUCLEOTIDE SEQUENCE [LARGE SCALE GENOMIC DNA]</scope>
    <source>
        <strain evidence="2 3">JCM 3307</strain>
    </source>
</reference>
<evidence type="ECO:0000313" key="2">
    <source>
        <dbReference type="EMBL" id="MFB9442749.1"/>
    </source>
</evidence>
<keyword evidence="3" id="KW-1185">Reference proteome</keyword>
<gene>
    <name evidence="2" type="ORF">ACFFTR_06590</name>
</gene>
<sequence>MSRRILVLAAAALGALSLAACNDDKATTAGQPAASAAPSAATSAAASSAPSASAKGSGSPKPSSSAKAAAGAVPDICKIVSKAEINMLTGEQVTLMTDDGGATPASRYCQWQLSQGQVTIAVSLETRENFDVRNKQATAVPGIGTTAYSLAGHLYVWQSGRDVDVYVSSESSDAANLSVAKRAAQQLLPRLEAAAK</sequence>